<sequence>MVTTIIYTLSDPRSGDVRYVGQTGDLHLRMIAHMSEARTVLRTQRIGHRTPEDLYEWIAELIQERTEPVVVEIDRLDCDGTYETCGCLSYCQGASDIEEACIADLEERGSNLFNIARPRKRD</sequence>
<protein>
    <recommendedName>
        <fullName evidence="2">GIY-YIG domain-containing protein</fullName>
    </recommendedName>
</protein>
<comment type="caution">
    <text evidence="1">The sequence shown here is derived from an EMBL/GenBank/DDBJ whole genome shotgun (WGS) entry which is preliminary data.</text>
</comment>
<organism evidence="1">
    <name type="scientific">marine sediment metagenome</name>
    <dbReference type="NCBI Taxonomy" id="412755"/>
    <lineage>
        <taxon>unclassified sequences</taxon>
        <taxon>metagenomes</taxon>
        <taxon>ecological metagenomes</taxon>
    </lineage>
</organism>
<proteinExistence type="predicted"/>
<dbReference type="AlphaFoldDB" id="A0A0F9EEC1"/>
<reference evidence="1" key="1">
    <citation type="journal article" date="2015" name="Nature">
        <title>Complex archaea that bridge the gap between prokaryotes and eukaryotes.</title>
        <authorList>
            <person name="Spang A."/>
            <person name="Saw J.H."/>
            <person name="Jorgensen S.L."/>
            <person name="Zaremba-Niedzwiedzka K."/>
            <person name="Martijn J."/>
            <person name="Lind A.E."/>
            <person name="van Eijk R."/>
            <person name="Schleper C."/>
            <person name="Guy L."/>
            <person name="Ettema T.J."/>
        </authorList>
    </citation>
    <scope>NUCLEOTIDE SEQUENCE</scope>
</reference>
<accession>A0A0F9EEC1</accession>
<evidence type="ECO:0008006" key="2">
    <source>
        <dbReference type="Google" id="ProtNLM"/>
    </source>
</evidence>
<evidence type="ECO:0000313" key="1">
    <source>
        <dbReference type="EMBL" id="KKL28191.1"/>
    </source>
</evidence>
<name>A0A0F9EEC1_9ZZZZ</name>
<dbReference type="EMBL" id="LAZR01035186">
    <property type="protein sequence ID" value="KKL28191.1"/>
    <property type="molecule type" value="Genomic_DNA"/>
</dbReference>
<gene>
    <name evidence="1" type="ORF">LCGC14_2377630</name>
</gene>